<evidence type="ECO:0000256" key="1">
    <source>
        <dbReference type="ARBA" id="ARBA00005417"/>
    </source>
</evidence>
<dbReference type="Pfam" id="PF00005">
    <property type="entry name" value="ABC_tran"/>
    <property type="match status" value="2"/>
</dbReference>
<organism evidence="6 7">
    <name type="scientific">Lolliginicoccus lacisalsi</name>
    <dbReference type="NCBI Taxonomy" id="2742202"/>
    <lineage>
        <taxon>Bacteria</taxon>
        <taxon>Bacillati</taxon>
        <taxon>Actinomycetota</taxon>
        <taxon>Actinomycetes</taxon>
        <taxon>Mycobacteriales</taxon>
        <taxon>Hoyosellaceae</taxon>
        <taxon>Lolliginicoccus</taxon>
    </lineage>
</organism>
<gene>
    <name evidence="6" type="ORF">HT102_01725</name>
</gene>
<dbReference type="PANTHER" id="PTHR43553">
    <property type="entry name" value="HEAVY METAL TRANSPORTER"/>
    <property type="match status" value="1"/>
</dbReference>
<dbReference type="SMART" id="SM00382">
    <property type="entry name" value="AAA"/>
    <property type="match status" value="2"/>
</dbReference>
<evidence type="ECO:0000259" key="5">
    <source>
        <dbReference type="PROSITE" id="PS50893"/>
    </source>
</evidence>
<dbReference type="GO" id="GO:0005524">
    <property type="term" value="F:ATP binding"/>
    <property type="evidence" value="ECO:0007669"/>
    <property type="project" value="UniProtKB-KW"/>
</dbReference>
<dbReference type="InterPro" id="IPR015856">
    <property type="entry name" value="ABC_transpr_CbiO/EcfA_su"/>
</dbReference>
<sequence length="564" mass="59607">MIRATGVAYEHPHSAGPVLHGLELSVAAGSCTGIIGANSSGKTTLARLIAGWQGHGLLSGTISIAGQDIHAVPFRVRAGLVGFVGDNPITQLTGITDTVEDEIAFGLEQRGLSPASMRERVAAIATELQIEHLLPRRPRTLSGGEQQCVAIAAILVARPEVLVLDEPTTMLDPHGRERVSRLLHQARKAGTTILLVENDPVLLAEHASTIAVLDEGRIAMTGDAREILGSPGLASTGARPSRYSIAAALARLPGRPLPVTLQDAIAVFAPFGLRDRQPDRPPRIDGEHAHDRERGLTIELEDAVVDHGGAVPALDRVSLVIPDGNRLAIVGRNGAGKSTLAALLNGRLLPSSGTVRVAGSDTREALAHRLAQRVGVVLQDPDAQLFAHTVLDEVTFGPRACGFHDASERVAEALGLVGLAGQERAHPHDLGRAGRRMLALACVLALRPAVVVLDEPTVGLDAADLARLERVLGVLREQRRTIVIITHDVDFAVEQCDRLVLLHQGRIIADRPAAAMVGSGLLAEIYGREPQLAALAGRLGWPWAPRTCEELVEALAPATVDPGD</sequence>
<keyword evidence="7" id="KW-1185">Reference proteome</keyword>
<keyword evidence="4 6" id="KW-0067">ATP-binding</keyword>
<feature type="domain" description="ABC transporter" evidence="5">
    <location>
        <begin position="2"/>
        <end position="240"/>
    </location>
</feature>
<dbReference type="GO" id="GO:0042626">
    <property type="term" value="F:ATPase-coupled transmembrane transporter activity"/>
    <property type="evidence" value="ECO:0007669"/>
    <property type="project" value="TreeGrafter"/>
</dbReference>
<evidence type="ECO:0000313" key="6">
    <source>
        <dbReference type="EMBL" id="MBD8505209.1"/>
    </source>
</evidence>
<dbReference type="InterPro" id="IPR003439">
    <property type="entry name" value="ABC_transporter-like_ATP-bd"/>
</dbReference>
<dbReference type="InterPro" id="IPR003593">
    <property type="entry name" value="AAA+_ATPase"/>
</dbReference>
<dbReference type="Gene3D" id="3.40.50.300">
    <property type="entry name" value="P-loop containing nucleotide triphosphate hydrolases"/>
    <property type="match status" value="2"/>
</dbReference>
<dbReference type="AlphaFoldDB" id="A0A927J9P9"/>
<dbReference type="GO" id="GO:0016887">
    <property type="term" value="F:ATP hydrolysis activity"/>
    <property type="evidence" value="ECO:0007669"/>
    <property type="project" value="InterPro"/>
</dbReference>
<dbReference type="InterPro" id="IPR017871">
    <property type="entry name" value="ABC_transporter-like_CS"/>
</dbReference>
<proteinExistence type="inferred from homology"/>
<keyword evidence="2" id="KW-0813">Transport</keyword>
<dbReference type="EMBL" id="JACYWE010000001">
    <property type="protein sequence ID" value="MBD8505209.1"/>
    <property type="molecule type" value="Genomic_DNA"/>
</dbReference>
<evidence type="ECO:0000256" key="2">
    <source>
        <dbReference type="ARBA" id="ARBA00022448"/>
    </source>
</evidence>
<dbReference type="Proteomes" id="UP000642993">
    <property type="component" value="Unassembled WGS sequence"/>
</dbReference>
<dbReference type="InterPro" id="IPR027417">
    <property type="entry name" value="P-loop_NTPase"/>
</dbReference>
<dbReference type="GO" id="GO:0043190">
    <property type="term" value="C:ATP-binding cassette (ABC) transporter complex"/>
    <property type="evidence" value="ECO:0007669"/>
    <property type="project" value="TreeGrafter"/>
</dbReference>
<dbReference type="PROSITE" id="PS00211">
    <property type="entry name" value="ABC_TRANSPORTER_1"/>
    <property type="match status" value="1"/>
</dbReference>
<accession>A0A927J9P9</accession>
<evidence type="ECO:0000256" key="4">
    <source>
        <dbReference type="ARBA" id="ARBA00022840"/>
    </source>
</evidence>
<dbReference type="PANTHER" id="PTHR43553:SF24">
    <property type="entry name" value="ENERGY-COUPLING FACTOR TRANSPORTER ATP-BINDING PROTEIN ECFA1"/>
    <property type="match status" value="1"/>
</dbReference>
<dbReference type="CDD" id="cd03225">
    <property type="entry name" value="ABC_cobalt_CbiO_domain1"/>
    <property type="match status" value="2"/>
</dbReference>
<keyword evidence="3" id="KW-0547">Nucleotide-binding</keyword>
<evidence type="ECO:0000313" key="7">
    <source>
        <dbReference type="Proteomes" id="UP000642993"/>
    </source>
</evidence>
<comment type="caution">
    <text evidence="6">The sequence shown here is derived from an EMBL/GenBank/DDBJ whole genome shotgun (WGS) entry which is preliminary data.</text>
</comment>
<dbReference type="InterPro" id="IPR050095">
    <property type="entry name" value="ECF_ABC_transporter_ATP-bd"/>
</dbReference>
<name>A0A927J9P9_9ACTN</name>
<comment type="similarity">
    <text evidence="1">Belongs to the ABC transporter superfamily.</text>
</comment>
<dbReference type="PROSITE" id="PS50893">
    <property type="entry name" value="ABC_TRANSPORTER_2"/>
    <property type="match status" value="2"/>
</dbReference>
<dbReference type="RefSeq" id="WP_192037677.1">
    <property type="nucleotide sequence ID" value="NZ_JACYWE010000001.1"/>
</dbReference>
<dbReference type="SUPFAM" id="SSF52540">
    <property type="entry name" value="P-loop containing nucleoside triphosphate hydrolases"/>
    <property type="match status" value="2"/>
</dbReference>
<protein>
    <submittedName>
        <fullName evidence="6">ABC transporter ATP-binding protein</fullName>
    </submittedName>
</protein>
<feature type="domain" description="ABC transporter" evidence="5">
    <location>
        <begin position="298"/>
        <end position="529"/>
    </location>
</feature>
<reference evidence="6" key="1">
    <citation type="submission" date="2020-09" db="EMBL/GenBank/DDBJ databases">
        <title>Hoyosella lacisalsi sp. nov., a halotolerant actinobacterium isolated from soil of Lake Gudzhirganskoe.</title>
        <authorList>
            <person name="Yang Q."/>
            <person name="Guo P.Y."/>
            <person name="Liu S.W."/>
            <person name="Li F.N."/>
            <person name="Sun C.H."/>
        </authorList>
    </citation>
    <scope>NUCLEOTIDE SEQUENCE</scope>
    <source>
        <strain evidence="6">G463</strain>
    </source>
</reference>
<evidence type="ECO:0000256" key="3">
    <source>
        <dbReference type="ARBA" id="ARBA00022741"/>
    </source>
</evidence>